<evidence type="ECO:0000313" key="2">
    <source>
        <dbReference type="Proteomes" id="UP000054477"/>
    </source>
</evidence>
<dbReference type="HOGENOM" id="CLU_2942126_0_0_1"/>
<reference evidence="2" key="2">
    <citation type="submission" date="2015-01" db="EMBL/GenBank/DDBJ databases">
        <title>Evolutionary Origins and Diversification of the Mycorrhizal Mutualists.</title>
        <authorList>
            <consortium name="DOE Joint Genome Institute"/>
            <consortium name="Mycorrhizal Genomics Consortium"/>
            <person name="Kohler A."/>
            <person name="Kuo A."/>
            <person name="Nagy L.G."/>
            <person name="Floudas D."/>
            <person name="Copeland A."/>
            <person name="Barry K.W."/>
            <person name="Cichocki N."/>
            <person name="Veneault-Fourrey C."/>
            <person name="LaButti K."/>
            <person name="Lindquist E.A."/>
            <person name="Lipzen A."/>
            <person name="Lundell T."/>
            <person name="Morin E."/>
            <person name="Murat C."/>
            <person name="Riley R."/>
            <person name="Ohm R."/>
            <person name="Sun H."/>
            <person name="Tunlid A."/>
            <person name="Henrissat B."/>
            <person name="Grigoriev I.V."/>
            <person name="Hibbett D.S."/>
            <person name="Martin F."/>
        </authorList>
    </citation>
    <scope>NUCLEOTIDE SEQUENCE [LARGE SCALE GENOMIC DNA]</scope>
    <source>
        <strain evidence="2">LaAM-08-1</strain>
    </source>
</reference>
<organism evidence="1 2">
    <name type="scientific">Laccaria amethystina LaAM-08-1</name>
    <dbReference type="NCBI Taxonomy" id="1095629"/>
    <lineage>
        <taxon>Eukaryota</taxon>
        <taxon>Fungi</taxon>
        <taxon>Dikarya</taxon>
        <taxon>Basidiomycota</taxon>
        <taxon>Agaricomycotina</taxon>
        <taxon>Agaricomycetes</taxon>
        <taxon>Agaricomycetidae</taxon>
        <taxon>Agaricales</taxon>
        <taxon>Agaricineae</taxon>
        <taxon>Hydnangiaceae</taxon>
        <taxon>Laccaria</taxon>
    </lineage>
</organism>
<proteinExistence type="predicted"/>
<sequence length="60" mass="6896">MSAEDAEKNIRLRDLRPYACNIAKRKPKFLLLVQLLLFIISVTSCTQKFEKNPGSSPFRV</sequence>
<keyword evidence="2" id="KW-1185">Reference proteome</keyword>
<dbReference type="AlphaFoldDB" id="A0A0C9XPE5"/>
<reference evidence="1 2" key="1">
    <citation type="submission" date="2014-04" db="EMBL/GenBank/DDBJ databases">
        <authorList>
            <consortium name="DOE Joint Genome Institute"/>
            <person name="Kuo A."/>
            <person name="Kohler A."/>
            <person name="Nagy L.G."/>
            <person name="Floudas D."/>
            <person name="Copeland A."/>
            <person name="Barry K.W."/>
            <person name="Cichocki N."/>
            <person name="Veneault-Fourrey C."/>
            <person name="LaButti K."/>
            <person name="Lindquist E.A."/>
            <person name="Lipzen A."/>
            <person name="Lundell T."/>
            <person name="Morin E."/>
            <person name="Murat C."/>
            <person name="Sun H."/>
            <person name="Tunlid A."/>
            <person name="Henrissat B."/>
            <person name="Grigoriev I.V."/>
            <person name="Hibbett D.S."/>
            <person name="Martin F."/>
            <person name="Nordberg H.P."/>
            <person name="Cantor M.N."/>
            <person name="Hua S.X."/>
        </authorList>
    </citation>
    <scope>NUCLEOTIDE SEQUENCE [LARGE SCALE GENOMIC DNA]</scope>
    <source>
        <strain evidence="1 2">LaAM-08-1</strain>
    </source>
</reference>
<name>A0A0C9XPE5_9AGAR</name>
<dbReference type="Proteomes" id="UP000054477">
    <property type="component" value="Unassembled WGS sequence"/>
</dbReference>
<dbReference type="EMBL" id="KN838580">
    <property type="protein sequence ID" value="KIK03409.1"/>
    <property type="molecule type" value="Genomic_DNA"/>
</dbReference>
<protein>
    <submittedName>
        <fullName evidence="1">Uncharacterized protein</fullName>
    </submittedName>
</protein>
<accession>A0A0C9XPE5</accession>
<gene>
    <name evidence="1" type="ORF">K443DRAFT_676745</name>
</gene>
<evidence type="ECO:0000313" key="1">
    <source>
        <dbReference type="EMBL" id="KIK03409.1"/>
    </source>
</evidence>